<sequence length="75" mass="8093">MPTAPTGYSRLQIALHWPVFALIAQKYILKDAVSAAWDQVTDGPEAGFDLLVRAHAAGGALAMIFALVRMRRAQG</sequence>
<name>A0ABV3XN22_9RHOB</name>
<keyword evidence="3" id="KW-1185">Reference proteome</keyword>
<keyword evidence="1" id="KW-0812">Transmembrane</keyword>
<keyword evidence="1" id="KW-1133">Transmembrane helix</keyword>
<dbReference type="RefSeq" id="WP_125403987.1">
    <property type="nucleotide sequence ID" value="NZ_JBEHHI010000001.1"/>
</dbReference>
<reference evidence="2 3" key="1">
    <citation type="submission" date="2024-06" db="EMBL/GenBank/DDBJ databases">
        <title>Genome of Rhodovulum iodosum, a marine photoferrotroph.</title>
        <authorList>
            <person name="Bianchini G."/>
            <person name="Nikeleit V."/>
            <person name="Kappler A."/>
            <person name="Bryce C."/>
            <person name="Sanchez-Baracaldo P."/>
        </authorList>
    </citation>
    <scope>NUCLEOTIDE SEQUENCE [LARGE SCALE GENOMIC DNA]</scope>
    <source>
        <strain evidence="2 3">UT/N1</strain>
    </source>
</reference>
<evidence type="ECO:0000313" key="2">
    <source>
        <dbReference type="EMBL" id="MEX5726707.1"/>
    </source>
</evidence>
<proteinExistence type="predicted"/>
<gene>
    <name evidence="2" type="ORF">Ga0609869_000060</name>
</gene>
<evidence type="ECO:0000256" key="1">
    <source>
        <dbReference type="SAM" id="Phobius"/>
    </source>
</evidence>
<accession>A0ABV3XN22</accession>
<protein>
    <submittedName>
        <fullName evidence="2">Cytochrome b561</fullName>
    </submittedName>
</protein>
<evidence type="ECO:0000313" key="3">
    <source>
        <dbReference type="Proteomes" id="UP001560019"/>
    </source>
</evidence>
<dbReference type="Proteomes" id="UP001560019">
    <property type="component" value="Unassembled WGS sequence"/>
</dbReference>
<comment type="caution">
    <text evidence="2">The sequence shown here is derived from an EMBL/GenBank/DDBJ whole genome shotgun (WGS) entry which is preliminary data.</text>
</comment>
<dbReference type="EMBL" id="JBEHHI010000001">
    <property type="protein sequence ID" value="MEX5726707.1"/>
    <property type="molecule type" value="Genomic_DNA"/>
</dbReference>
<organism evidence="2 3">
    <name type="scientific">Rhodovulum iodosum</name>
    <dbReference type="NCBI Taxonomy" id="68291"/>
    <lineage>
        <taxon>Bacteria</taxon>
        <taxon>Pseudomonadati</taxon>
        <taxon>Pseudomonadota</taxon>
        <taxon>Alphaproteobacteria</taxon>
        <taxon>Rhodobacterales</taxon>
        <taxon>Paracoccaceae</taxon>
        <taxon>Rhodovulum</taxon>
    </lineage>
</organism>
<feature type="transmembrane region" description="Helical" evidence="1">
    <location>
        <begin position="50"/>
        <end position="68"/>
    </location>
</feature>
<keyword evidence="1" id="KW-0472">Membrane</keyword>